<dbReference type="AlphaFoldDB" id="A0A8S9YMZ9"/>
<evidence type="ECO:0000256" key="7">
    <source>
        <dbReference type="ARBA" id="ARBA00023136"/>
    </source>
</evidence>
<evidence type="ECO:0000313" key="9">
    <source>
        <dbReference type="Proteomes" id="UP000822476"/>
    </source>
</evidence>
<evidence type="ECO:0000256" key="1">
    <source>
        <dbReference type="ARBA" id="ARBA00004395"/>
    </source>
</evidence>
<dbReference type="GO" id="GO:0017119">
    <property type="term" value="C:Golgi transport complex"/>
    <property type="evidence" value="ECO:0007669"/>
    <property type="project" value="InterPro"/>
</dbReference>
<keyword evidence="4" id="KW-0813">Transport</keyword>
<dbReference type="PANTHER" id="PTHR31658">
    <property type="entry name" value="CONSERVED OLIGOMERIC GOLGI COMPLEX SUBUNIT 1"/>
    <property type="match status" value="1"/>
</dbReference>
<keyword evidence="6" id="KW-0333">Golgi apparatus</keyword>
<comment type="subcellular location">
    <subcellularLocation>
        <location evidence="1">Golgi apparatus membrane</location>
        <topology evidence="1">Peripheral membrane protein</topology>
    </subcellularLocation>
</comment>
<name>A0A8S9YMZ9_9TREM</name>
<evidence type="ECO:0000256" key="3">
    <source>
        <dbReference type="ARBA" id="ARBA00020978"/>
    </source>
</evidence>
<dbReference type="EMBL" id="JTDE01005340">
    <property type="protein sequence ID" value="KAF7250131.1"/>
    <property type="molecule type" value="Genomic_DNA"/>
</dbReference>
<evidence type="ECO:0000256" key="5">
    <source>
        <dbReference type="ARBA" id="ARBA00022927"/>
    </source>
</evidence>
<organism evidence="8 9">
    <name type="scientific">Paragonimus skrjabini miyazakii</name>
    <dbReference type="NCBI Taxonomy" id="59628"/>
    <lineage>
        <taxon>Eukaryota</taxon>
        <taxon>Metazoa</taxon>
        <taxon>Spiralia</taxon>
        <taxon>Lophotrochozoa</taxon>
        <taxon>Platyhelminthes</taxon>
        <taxon>Trematoda</taxon>
        <taxon>Digenea</taxon>
        <taxon>Plagiorchiida</taxon>
        <taxon>Troglotremata</taxon>
        <taxon>Troglotrematidae</taxon>
        <taxon>Paragonimus</taxon>
    </lineage>
</organism>
<dbReference type="OrthoDB" id="46189at2759"/>
<reference evidence="8" key="1">
    <citation type="submission" date="2019-07" db="EMBL/GenBank/DDBJ databases">
        <title>Annotation for the trematode Paragonimus miyazaki's.</title>
        <authorList>
            <person name="Choi Y.-J."/>
        </authorList>
    </citation>
    <scope>NUCLEOTIDE SEQUENCE</scope>
    <source>
        <strain evidence="8">Japan</strain>
    </source>
</reference>
<comment type="similarity">
    <text evidence="2">Belongs to the COG1 family.</text>
</comment>
<evidence type="ECO:0000256" key="4">
    <source>
        <dbReference type="ARBA" id="ARBA00022448"/>
    </source>
</evidence>
<comment type="caution">
    <text evidence="8">The sequence shown here is derived from an EMBL/GenBank/DDBJ whole genome shotgun (WGS) entry which is preliminary data.</text>
</comment>
<evidence type="ECO:0000256" key="6">
    <source>
        <dbReference type="ARBA" id="ARBA00023034"/>
    </source>
</evidence>
<dbReference type="GO" id="GO:0006891">
    <property type="term" value="P:intra-Golgi vesicle-mediated transport"/>
    <property type="evidence" value="ECO:0007669"/>
    <property type="project" value="InterPro"/>
</dbReference>
<protein>
    <recommendedName>
        <fullName evidence="3">Conserved oligomeric Golgi complex subunit 1</fullName>
    </recommendedName>
</protein>
<keyword evidence="7" id="KW-0472">Membrane</keyword>
<sequence length="553" mass="61905">MDAHFSELFKKHTVPELQDLLRIRRGEVEKKKDELRYLVGERHRDVIEASDTIQAMKNLSETIASSVESLARRCTFWNKPVEACVELVDPTFCCNLSPHRSTFDNRLTKLSVAAHLKCLLDIPEIIWNLMDAGDHLTAVILCFVGRHVSTRLQLSSEMCSADLDALVLVKRLWNSLAQIESAVLSACRRRLSALPSTVQELNNSLAALVLLTNSTMKSALEEYLAGRKIALAQLLGDANPRSTAPDGKQPITLNCSLRKKVALIAKFLLATLNSVEALFHNDHEVDPETRSIPCEGTLSRELHKLKDWVMHDMTWFAGDRLYKHLPDDVINYRLPQGTSIQSDNADHVLETPCGILVQDLPVEVLHDRVGTWWTDIIASCRLALSDALTHASSLKGLVATRACVLRLLSKWHQNDGSVNLALLRRSVDLWTELFSEQFLIQLSRVVNENIDRCWEEWTIAVTQLMASSVEDQSDSSGNADKSIDDRVIHILCSAIHIVRCTLSKHQGTSIFKLAGIRILLYEWGKRACVSVILSYLGVAITVTMARTHCITVA</sequence>
<evidence type="ECO:0000313" key="8">
    <source>
        <dbReference type="EMBL" id="KAF7250131.1"/>
    </source>
</evidence>
<keyword evidence="9" id="KW-1185">Reference proteome</keyword>
<dbReference type="Proteomes" id="UP000822476">
    <property type="component" value="Unassembled WGS sequence"/>
</dbReference>
<dbReference type="GO" id="GO:0000139">
    <property type="term" value="C:Golgi membrane"/>
    <property type="evidence" value="ECO:0007669"/>
    <property type="project" value="UniProtKB-SubCell"/>
</dbReference>
<evidence type="ECO:0000256" key="2">
    <source>
        <dbReference type="ARBA" id="ARBA00006653"/>
    </source>
</evidence>
<accession>A0A8S9YMZ9</accession>
<keyword evidence="5" id="KW-0653">Protein transport</keyword>
<proteinExistence type="inferred from homology"/>
<gene>
    <name evidence="8" type="ORF">EG68_10262</name>
</gene>
<dbReference type="Pfam" id="PF08700">
    <property type="entry name" value="VPS51_Exo84_N"/>
    <property type="match status" value="1"/>
</dbReference>
<dbReference type="GO" id="GO:0015031">
    <property type="term" value="P:protein transport"/>
    <property type="evidence" value="ECO:0007669"/>
    <property type="project" value="UniProtKB-KW"/>
</dbReference>
<dbReference type="PANTHER" id="PTHR31658:SF0">
    <property type="entry name" value="CONSERVED OLIGOMERIC GOLGI COMPLEX SUBUNIT 1"/>
    <property type="match status" value="1"/>
</dbReference>
<dbReference type="InterPro" id="IPR033370">
    <property type="entry name" value="COG1"/>
</dbReference>